<dbReference type="PANTHER" id="PTHR43537:SF6">
    <property type="entry name" value="HTH-TYPE TRANSCRIPTIONAL REPRESSOR RSPR"/>
    <property type="match status" value="1"/>
</dbReference>
<keyword evidence="3" id="KW-0804">Transcription</keyword>
<dbReference type="OrthoDB" id="9788098at2"/>
<name>A0A1G8JYG6_9RHOB</name>
<organism evidence="5 6">
    <name type="scientific">Aliiruegeria lutimaris</name>
    <dbReference type="NCBI Taxonomy" id="571298"/>
    <lineage>
        <taxon>Bacteria</taxon>
        <taxon>Pseudomonadati</taxon>
        <taxon>Pseudomonadota</taxon>
        <taxon>Alphaproteobacteria</taxon>
        <taxon>Rhodobacterales</taxon>
        <taxon>Roseobacteraceae</taxon>
        <taxon>Aliiruegeria</taxon>
    </lineage>
</organism>
<evidence type="ECO:0000313" key="5">
    <source>
        <dbReference type="EMBL" id="SDI36262.1"/>
    </source>
</evidence>
<sequence>MSDQPSFRSLDPIVRPSVADQVFQELHKQIVWLTLPPGARLSEVEVSKVLGVSRQPVRDAFYRLSQLGFLEIRPQRATRVSLISVDAVLQARFVRTALEVEIVRAACGAISEPWKKRLNDNLAQQEDAVRKDDRNRFHQLDDEFHEMLCLLSDHAFAWQIIQESKAHLDRVRLLSLSFNQQFTLEEHKGLVTALLEGDADGAEKRMRDHLSRLYHEINRIRSENPDFFAEE</sequence>
<dbReference type="PROSITE" id="PS50949">
    <property type="entry name" value="HTH_GNTR"/>
    <property type="match status" value="1"/>
</dbReference>
<dbReference type="EMBL" id="FNEK01000002">
    <property type="protein sequence ID" value="SDI36262.1"/>
    <property type="molecule type" value="Genomic_DNA"/>
</dbReference>
<dbReference type="InterPro" id="IPR036390">
    <property type="entry name" value="WH_DNA-bd_sf"/>
</dbReference>
<keyword evidence="6" id="KW-1185">Reference proteome</keyword>
<dbReference type="STRING" id="571298.SAMN04488026_100296"/>
<dbReference type="CDD" id="cd07377">
    <property type="entry name" value="WHTH_GntR"/>
    <property type="match status" value="1"/>
</dbReference>
<dbReference type="SMART" id="SM00895">
    <property type="entry name" value="FCD"/>
    <property type="match status" value="1"/>
</dbReference>
<dbReference type="RefSeq" id="WP_093148206.1">
    <property type="nucleotide sequence ID" value="NZ_FNEK01000002.1"/>
</dbReference>
<dbReference type="GO" id="GO:0003677">
    <property type="term" value="F:DNA binding"/>
    <property type="evidence" value="ECO:0007669"/>
    <property type="project" value="UniProtKB-KW"/>
</dbReference>
<dbReference type="Proteomes" id="UP000199382">
    <property type="component" value="Unassembled WGS sequence"/>
</dbReference>
<dbReference type="InterPro" id="IPR008920">
    <property type="entry name" value="TF_FadR/GntR_C"/>
</dbReference>
<dbReference type="InterPro" id="IPR000524">
    <property type="entry name" value="Tscrpt_reg_HTH_GntR"/>
</dbReference>
<evidence type="ECO:0000313" key="6">
    <source>
        <dbReference type="Proteomes" id="UP000199382"/>
    </source>
</evidence>
<dbReference type="Pfam" id="PF00392">
    <property type="entry name" value="GntR"/>
    <property type="match status" value="1"/>
</dbReference>
<evidence type="ECO:0000259" key="4">
    <source>
        <dbReference type="PROSITE" id="PS50949"/>
    </source>
</evidence>
<accession>A0A1G8JYG6</accession>
<dbReference type="GO" id="GO:0003700">
    <property type="term" value="F:DNA-binding transcription factor activity"/>
    <property type="evidence" value="ECO:0007669"/>
    <property type="project" value="InterPro"/>
</dbReference>
<dbReference type="InterPro" id="IPR011711">
    <property type="entry name" value="GntR_C"/>
</dbReference>
<feature type="domain" description="HTH gntR-type" evidence="4">
    <location>
        <begin position="16"/>
        <end position="83"/>
    </location>
</feature>
<evidence type="ECO:0000256" key="1">
    <source>
        <dbReference type="ARBA" id="ARBA00023015"/>
    </source>
</evidence>
<keyword evidence="1" id="KW-0805">Transcription regulation</keyword>
<protein>
    <submittedName>
        <fullName evidence="5">Transcriptional regulator, GntR family</fullName>
    </submittedName>
</protein>
<dbReference type="Gene3D" id="1.10.10.10">
    <property type="entry name" value="Winged helix-like DNA-binding domain superfamily/Winged helix DNA-binding domain"/>
    <property type="match status" value="1"/>
</dbReference>
<dbReference type="SMART" id="SM00345">
    <property type="entry name" value="HTH_GNTR"/>
    <property type="match status" value="1"/>
</dbReference>
<dbReference type="Gene3D" id="1.20.120.530">
    <property type="entry name" value="GntR ligand-binding domain-like"/>
    <property type="match status" value="1"/>
</dbReference>
<reference evidence="5 6" key="1">
    <citation type="submission" date="2016-10" db="EMBL/GenBank/DDBJ databases">
        <authorList>
            <person name="de Groot N.N."/>
        </authorList>
    </citation>
    <scope>NUCLEOTIDE SEQUENCE [LARGE SCALE GENOMIC DNA]</scope>
    <source>
        <strain evidence="5 6">DSM 25294</strain>
    </source>
</reference>
<gene>
    <name evidence="5" type="ORF">SAMN04488026_100296</name>
</gene>
<dbReference type="PANTHER" id="PTHR43537">
    <property type="entry name" value="TRANSCRIPTIONAL REGULATOR, GNTR FAMILY"/>
    <property type="match status" value="1"/>
</dbReference>
<dbReference type="AlphaFoldDB" id="A0A1G8JYG6"/>
<dbReference type="InterPro" id="IPR036388">
    <property type="entry name" value="WH-like_DNA-bd_sf"/>
</dbReference>
<proteinExistence type="predicted"/>
<evidence type="ECO:0000256" key="2">
    <source>
        <dbReference type="ARBA" id="ARBA00023125"/>
    </source>
</evidence>
<evidence type="ECO:0000256" key="3">
    <source>
        <dbReference type="ARBA" id="ARBA00023163"/>
    </source>
</evidence>
<keyword evidence="2" id="KW-0238">DNA-binding</keyword>
<dbReference type="SUPFAM" id="SSF48008">
    <property type="entry name" value="GntR ligand-binding domain-like"/>
    <property type="match status" value="1"/>
</dbReference>
<dbReference type="SUPFAM" id="SSF46785">
    <property type="entry name" value="Winged helix' DNA-binding domain"/>
    <property type="match status" value="1"/>
</dbReference>
<dbReference type="Pfam" id="PF07729">
    <property type="entry name" value="FCD"/>
    <property type="match status" value="1"/>
</dbReference>